<dbReference type="Proteomes" id="UP000553632">
    <property type="component" value="Unassembled WGS sequence"/>
</dbReference>
<dbReference type="GO" id="GO:0016192">
    <property type="term" value="P:vesicle-mediated transport"/>
    <property type="evidence" value="ECO:0007669"/>
    <property type="project" value="InterPro"/>
</dbReference>
<feature type="transmembrane region" description="Helical" evidence="13">
    <location>
        <begin position="244"/>
        <end position="265"/>
    </location>
</feature>
<evidence type="ECO:0000256" key="2">
    <source>
        <dbReference type="ARBA" id="ARBA00004141"/>
    </source>
</evidence>
<dbReference type="GO" id="GO:0015671">
    <property type="term" value="P:oxygen transport"/>
    <property type="evidence" value="ECO:0007669"/>
    <property type="project" value="InterPro"/>
</dbReference>
<proteinExistence type="inferred from homology"/>
<evidence type="ECO:0000256" key="10">
    <source>
        <dbReference type="ARBA" id="ARBA00023004"/>
    </source>
</evidence>
<dbReference type="Gene3D" id="1.10.490.10">
    <property type="entry name" value="Globins"/>
    <property type="match status" value="3"/>
</dbReference>
<dbReference type="InterPro" id="IPR011691">
    <property type="entry name" value="Vesicle_transpt_SFT2"/>
</dbReference>
<dbReference type="EMBL" id="JABANO010021453">
    <property type="protein sequence ID" value="KAF4726785.1"/>
    <property type="molecule type" value="Genomic_DNA"/>
</dbReference>
<comment type="similarity">
    <text evidence="3">Belongs to the truncated hemoglobin family. Group I subfamily.</text>
</comment>
<feature type="non-terminal residue" evidence="15">
    <location>
        <position position="698"/>
    </location>
</feature>
<comment type="similarity">
    <text evidence="12 13">Belongs to the SFT2 family.</text>
</comment>
<dbReference type="InterPro" id="IPR007305">
    <property type="entry name" value="Vesicle_transpt_Got1/SFT2"/>
</dbReference>
<comment type="caution">
    <text evidence="15">The sequence shown here is derived from an EMBL/GenBank/DDBJ whole genome shotgun (WGS) entry which is preliminary data.</text>
</comment>
<keyword evidence="16" id="KW-1185">Reference proteome</keyword>
<keyword evidence="4 13" id="KW-0813">Transport</keyword>
<dbReference type="GO" id="GO:0020037">
    <property type="term" value="F:heme binding"/>
    <property type="evidence" value="ECO:0007669"/>
    <property type="project" value="InterPro"/>
</dbReference>
<evidence type="ECO:0000256" key="13">
    <source>
        <dbReference type="RuleBase" id="RU363111"/>
    </source>
</evidence>
<keyword evidence="8 13" id="KW-0653">Protein transport</keyword>
<dbReference type="PANTHER" id="PTHR23137">
    <property type="entry name" value="VESICLE TRANSPORT PROTEIN-RELATED"/>
    <property type="match status" value="1"/>
</dbReference>
<evidence type="ECO:0000256" key="4">
    <source>
        <dbReference type="ARBA" id="ARBA00022448"/>
    </source>
</evidence>
<dbReference type="AlphaFoldDB" id="A0A7J6S2K0"/>
<evidence type="ECO:0000256" key="9">
    <source>
        <dbReference type="ARBA" id="ARBA00022989"/>
    </source>
</evidence>
<organism evidence="15 16">
    <name type="scientific">Perkinsus olseni</name>
    <name type="common">Perkinsus atlanticus</name>
    <dbReference type="NCBI Taxonomy" id="32597"/>
    <lineage>
        <taxon>Eukaryota</taxon>
        <taxon>Sar</taxon>
        <taxon>Alveolata</taxon>
        <taxon>Perkinsozoa</taxon>
        <taxon>Perkinsea</taxon>
        <taxon>Perkinsida</taxon>
        <taxon>Perkinsidae</taxon>
        <taxon>Perkinsus</taxon>
    </lineage>
</organism>
<dbReference type="GO" id="GO:0005737">
    <property type="term" value="C:cytoplasm"/>
    <property type="evidence" value="ECO:0007669"/>
    <property type="project" value="UniProtKB-ARBA"/>
</dbReference>
<protein>
    <recommendedName>
        <fullName evidence="13">Vesicle transport protein</fullName>
    </recommendedName>
</protein>
<dbReference type="PANTHER" id="PTHR23137:SF36">
    <property type="entry name" value="VESICLE TRANSPORT PROTEIN SFT2C"/>
    <property type="match status" value="1"/>
</dbReference>
<comment type="function">
    <text evidence="13">May be involved in fusion of retrograde transport vesicles derived from an endocytic compartment with the Golgi complex.</text>
</comment>
<dbReference type="GO" id="GO:0016020">
    <property type="term" value="C:membrane"/>
    <property type="evidence" value="ECO:0007669"/>
    <property type="project" value="UniProtKB-SubCell"/>
</dbReference>
<feature type="transmembrane region" description="Helical" evidence="13">
    <location>
        <begin position="186"/>
        <end position="208"/>
    </location>
</feature>
<feature type="transmembrane region" description="Helical" evidence="13">
    <location>
        <begin position="158"/>
        <end position="180"/>
    </location>
</feature>
<name>A0A7J6S2K0_PEROL</name>
<accession>A0A7J6S2K0</accession>
<evidence type="ECO:0000256" key="3">
    <source>
        <dbReference type="ARBA" id="ARBA00009660"/>
    </source>
</evidence>
<dbReference type="GO" id="GO:0046872">
    <property type="term" value="F:metal ion binding"/>
    <property type="evidence" value="ECO:0007669"/>
    <property type="project" value="UniProtKB-KW"/>
</dbReference>
<keyword evidence="10" id="KW-0408">Iron</keyword>
<dbReference type="InterPro" id="IPR019795">
    <property type="entry name" value="Globin_bac-like_CS"/>
</dbReference>
<evidence type="ECO:0000313" key="15">
    <source>
        <dbReference type="EMBL" id="KAF4726785.1"/>
    </source>
</evidence>
<reference evidence="15 16" key="1">
    <citation type="submission" date="2020-04" db="EMBL/GenBank/DDBJ databases">
        <title>Perkinsus olseni comparative genomics.</title>
        <authorList>
            <person name="Bogema D.R."/>
        </authorList>
    </citation>
    <scope>NUCLEOTIDE SEQUENCE [LARGE SCALE GENOMIC DNA]</scope>
    <source>
        <strain evidence="15 16">ATCC PRA-207</strain>
    </source>
</reference>
<dbReference type="PROSITE" id="PS01213">
    <property type="entry name" value="GLOBIN_FAM_2"/>
    <property type="match status" value="1"/>
</dbReference>
<dbReference type="CDD" id="cd00454">
    <property type="entry name" value="TrHb1_N"/>
    <property type="match status" value="2"/>
</dbReference>
<dbReference type="Pfam" id="PF01152">
    <property type="entry name" value="Bac_globin"/>
    <property type="match status" value="2"/>
</dbReference>
<evidence type="ECO:0000256" key="11">
    <source>
        <dbReference type="ARBA" id="ARBA00023136"/>
    </source>
</evidence>
<evidence type="ECO:0000256" key="14">
    <source>
        <dbReference type="SAM" id="MobiDB-lite"/>
    </source>
</evidence>
<dbReference type="InterPro" id="IPR001486">
    <property type="entry name" value="Hemoglobin_trunc"/>
</dbReference>
<keyword evidence="9 13" id="KW-1133">Transmembrane helix</keyword>
<comment type="subcellular location">
    <subcellularLocation>
        <location evidence="2 13">Membrane</location>
        <topology evidence="2 13">Multi-pass membrane protein</topology>
    </subcellularLocation>
</comment>
<keyword evidence="11 13" id="KW-0472">Membrane</keyword>
<gene>
    <name evidence="15" type="ORF">FOZ63_024306</name>
</gene>
<evidence type="ECO:0000256" key="12">
    <source>
        <dbReference type="ARBA" id="ARBA00025800"/>
    </source>
</evidence>
<evidence type="ECO:0000256" key="5">
    <source>
        <dbReference type="ARBA" id="ARBA00022617"/>
    </source>
</evidence>
<keyword evidence="5" id="KW-0349">Heme</keyword>
<dbReference type="GO" id="GO:0019825">
    <property type="term" value="F:oxygen binding"/>
    <property type="evidence" value="ECO:0007669"/>
    <property type="project" value="InterPro"/>
</dbReference>
<feature type="transmembrane region" description="Helical" evidence="13">
    <location>
        <begin position="220"/>
        <end position="238"/>
    </location>
</feature>
<evidence type="ECO:0000256" key="6">
    <source>
        <dbReference type="ARBA" id="ARBA00022692"/>
    </source>
</evidence>
<dbReference type="InterPro" id="IPR009050">
    <property type="entry name" value="Globin-like_sf"/>
</dbReference>
<evidence type="ECO:0000256" key="7">
    <source>
        <dbReference type="ARBA" id="ARBA00022723"/>
    </source>
</evidence>
<dbReference type="GO" id="GO:0012505">
    <property type="term" value="C:endomembrane system"/>
    <property type="evidence" value="ECO:0007669"/>
    <property type="project" value="UniProtKB-ARBA"/>
</dbReference>
<evidence type="ECO:0000313" key="16">
    <source>
        <dbReference type="Proteomes" id="UP000553632"/>
    </source>
</evidence>
<feature type="region of interest" description="Disordered" evidence="14">
    <location>
        <begin position="1"/>
        <end position="32"/>
    </location>
</feature>
<dbReference type="InterPro" id="IPR012292">
    <property type="entry name" value="Globin/Proto"/>
</dbReference>
<evidence type="ECO:0000256" key="1">
    <source>
        <dbReference type="ARBA" id="ARBA00001971"/>
    </source>
</evidence>
<comment type="cofactor">
    <cofactor evidence="1">
        <name>heme</name>
        <dbReference type="ChEBI" id="CHEBI:30413"/>
    </cofactor>
</comment>
<keyword evidence="6 13" id="KW-0812">Transmembrane</keyword>
<dbReference type="SUPFAM" id="SSF46458">
    <property type="entry name" value="Globin-like"/>
    <property type="match status" value="3"/>
</dbReference>
<evidence type="ECO:0000256" key="8">
    <source>
        <dbReference type="ARBA" id="ARBA00022927"/>
    </source>
</evidence>
<dbReference type="Pfam" id="PF04178">
    <property type="entry name" value="Got1"/>
    <property type="match status" value="1"/>
</dbReference>
<sequence length="698" mass="75623">MSTSTAQQSNSPDFASTLQFYSSSAPPATMSNQDKMVNLGKRAGQSIQTNAPVVLGAISSAIAGAMNTVKDAASGATGASTTAKTNDLDTFDLELGKVDTAGQTSSGSSSASNGQAGENASLISQWTSSAMQSGTQAFQGMKQQASDMASTRDTIGKFVMFFAAGCICMMLALTFLPMVVIAPQKFALMFTVGSCLILMSFSVLKGHAAFIAHIMSPEKRLFTAGYAASLVATLYGALVSKSYVLTVVFSLIQVVALAYFLVSYIPGGTRALTMIGSVAVSTVRNLFSSNGGAAASSSHRLMADVAALLESIERSQSEVESVKLRIANVAGKLNQVRMAVATSSGPSSAMKDVGTNRLRDEIAKARDGIKQYERIGGDLTLETAVEMAYGRALQDPRTRAYFEKNQRKMASIRQKMHQFLSGLMGGPVLYDEENVKPAHYHMNITDYHFDAVVEHFQNAFEELGVHPNAVLDAVTAFRTVRREITTGCTVRMEVARRNMEKGKDLLYRKVGEAKGVAKFMERLYDLICIDTRIKKFFQGKDVNKVKKSQTVFFTEVLGGDNKWKGRSIPEIHKGMNVDDYHFDCLLMNAEKALSGLGVEEDTIDEVLVVLEGFRAEVLNRKRGINAAHKVIDGKTVLERLGGEMNMESLIETMYSGCLVDPRVKYYFALEPARMTNLKSKMAQVIVGLSGGPAVYDLK</sequence>
<keyword evidence="7" id="KW-0479">Metal-binding</keyword>
<dbReference type="GO" id="GO:0015031">
    <property type="term" value="P:protein transport"/>
    <property type="evidence" value="ECO:0007669"/>
    <property type="project" value="UniProtKB-KW"/>
</dbReference>